<dbReference type="PANTHER" id="PTHR21236">
    <property type="entry name" value="GOLGI MEMBRANE PROTEIN YIP1"/>
    <property type="match status" value="1"/>
</dbReference>
<dbReference type="AlphaFoldDB" id="A0AAV9J2P0"/>
<name>A0AAV9J2P0_CYACA</name>
<sequence>MTDVAPSEHSTLDESVWESVQRDLRLVCRRAGIVLLPFRCRNGQSVEVADRRARGEQIRTELQDWDLWGPLLVCLLLSTVLSVVSQARASLTFSLVFVVVWLGAALVTVNATLLGGRLSFFQSVCLLGYSVTPLLLAALMCMLWRAVIPNRLAEGIVRFVTVLFWLLWSLFASATFLDDAGMPRGRKALAEYPVVLFFAGIAWTVIMAFE</sequence>
<evidence type="ECO:0000313" key="9">
    <source>
        <dbReference type="Proteomes" id="UP001301350"/>
    </source>
</evidence>
<comment type="caution">
    <text evidence="8">The sequence shown here is derived from an EMBL/GenBank/DDBJ whole genome shotgun (WGS) entry which is preliminary data.</text>
</comment>
<comment type="subcellular location">
    <subcellularLocation>
        <location evidence="6">Golgi apparatus membrane</location>
        <topology evidence="6">Multi-pass membrane protein</topology>
    </subcellularLocation>
    <subcellularLocation>
        <location evidence="1">Membrane</location>
        <topology evidence="1">Multi-pass membrane protein</topology>
    </subcellularLocation>
</comment>
<organism evidence="8 9">
    <name type="scientific">Cyanidium caldarium</name>
    <name type="common">Red alga</name>
    <dbReference type="NCBI Taxonomy" id="2771"/>
    <lineage>
        <taxon>Eukaryota</taxon>
        <taxon>Rhodophyta</taxon>
        <taxon>Bangiophyceae</taxon>
        <taxon>Cyanidiales</taxon>
        <taxon>Cyanidiaceae</taxon>
        <taxon>Cyanidium</taxon>
    </lineage>
</organism>
<keyword evidence="9" id="KW-1185">Reference proteome</keyword>
<keyword evidence="5 6" id="KW-0472">Membrane</keyword>
<dbReference type="InterPro" id="IPR045231">
    <property type="entry name" value="Yip1/4-like"/>
</dbReference>
<evidence type="ECO:0000256" key="5">
    <source>
        <dbReference type="ARBA" id="ARBA00023136"/>
    </source>
</evidence>
<dbReference type="GO" id="GO:0000139">
    <property type="term" value="C:Golgi membrane"/>
    <property type="evidence" value="ECO:0007669"/>
    <property type="project" value="UniProtKB-SubCell"/>
</dbReference>
<keyword evidence="4 6" id="KW-1133">Transmembrane helix</keyword>
<feature type="transmembrane region" description="Helical" evidence="6">
    <location>
        <begin position="189"/>
        <end position="209"/>
    </location>
</feature>
<dbReference type="Pfam" id="PF04893">
    <property type="entry name" value="Yip1"/>
    <property type="match status" value="1"/>
</dbReference>
<dbReference type="Proteomes" id="UP001301350">
    <property type="component" value="Unassembled WGS sequence"/>
</dbReference>
<comment type="similarity">
    <text evidence="2 6">Belongs to the YIP1 family.</text>
</comment>
<evidence type="ECO:0000259" key="7">
    <source>
        <dbReference type="Pfam" id="PF04893"/>
    </source>
</evidence>
<feature type="transmembrane region" description="Helical" evidence="6">
    <location>
        <begin position="91"/>
        <end position="114"/>
    </location>
</feature>
<gene>
    <name evidence="8" type="ORF">CDCA_CDCA20G4779</name>
</gene>
<protein>
    <recommendedName>
        <fullName evidence="6">Protein YIPF</fullName>
    </recommendedName>
</protein>
<keyword evidence="3 6" id="KW-0812">Transmembrane</keyword>
<accession>A0AAV9J2P0</accession>
<dbReference type="GO" id="GO:0005802">
    <property type="term" value="C:trans-Golgi network"/>
    <property type="evidence" value="ECO:0007669"/>
    <property type="project" value="TreeGrafter"/>
</dbReference>
<evidence type="ECO:0000313" key="8">
    <source>
        <dbReference type="EMBL" id="KAK4538754.1"/>
    </source>
</evidence>
<dbReference type="InterPro" id="IPR006977">
    <property type="entry name" value="Yip1_dom"/>
</dbReference>
<reference evidence="8 9" key="1">
    <citation type="submission" date="2022-07" db="EMBL/GenBank/DDBJ databases">
        <title>Genome-wide signatures of adaptation to extreme environments.</title>
        <authorList>
            <person name="Cho C.H."/>
            <person name="Yoon H.S."/>
        </authorList>
    </citation>
    <scope>NUCLEOTIDE SEQUENCE [LARGE SCALE GENOMIC DNA]</scope>
    <source>
        <strain evidence="8 9">DBV 063 E5</strain>
    </source>
</reference>
<evidence type="ECO:0000256" key="3">
    <source>
        <dbReference type="ARBA" id="ARBA00022692"/>
    </source>
</evidence>
<dbReference type="EMBL" id="JANCYW010000020">
    <property type="protein sequence ID" value="KAK4538754.1"/>
    <property type="molecule type" value="Genomic_DNA"/>
</dbReference>
<dbReference type="GO" id="GO:0006888">
    <property type="term" value="P:endoplasmic reticulum to Golgi vesicle-mediated transport"/>
    <property type="evidence" value="ECO:0007669"/>
    <property type="project" value="InterPro"/>
</dbReference>
<evidence type="ECO:0000256" key="6">
    <source>
        <dbReference type="RuleBase" id="RU361264"/>
    </source>
</evidence>
<evidence type="ECO:0000256" key="4">
    <source>
        <dbReference type="ARBA" id="ARBA00022989"/>
    </source>
</evidence>
<dbReference type="PANTHER" id="PTHR21236:SF1">
    <property type="entry name" value="PROTEIN YIPF6"/>
    <property type="match status" value="1"/>
</dbReference>
<proteinExistence type="inferred from homology"/>
<feature type="transmembrane region" description="Helical" evidence="6">
    <location>
        <begin position="120"/>
        <end position="144"/>
    </location>
</feature>
<feature type="transmembrane region" description="Helical" evidence="6">
    <location>
        <begin position="156"/>
        <end position="177"/>
    </location>
</feature>
<evidence type="ECO:0000256" key="1">
    <source>
        <dbReference type="ARBA" id="ARBA00004141"/>
    </source>
</evidence>
<feature type="transmembrane region" description="Helical" evidence="6">
    <location>
        <begin position="67"/>
        <end position="84"/>
    </location>
</feature>
<feature type="domain" description="Yip1" evidence="7">
    <location>
        <begin position="56"/>
        <end position="203"/>
    </location>
</feature>
<evidence type="ECO:0000256" key="2">
    <source>
        <dbReference type="ARBA" id="ARBA00010596"/>
    </source>
</evidence>